<reference evidence="2 3" key="1">
    <citation type="submission" date="2014-06" db="EMBL/GenBank/DDBJ databases">
        <title>Evolutionary Origins and Diversification of the Mycorrhizal Mutualists.</title>
        <authorList>
            <consortium name="DOE Joint Genome Institute"/>
            <consortium name="Mycorrhizal Genomics Consortium"/>
            <person name="Kohler A."/>
            <person name="Kuo A."/>
            <person name="Nagy L.G."/>
            <person name="Floudas D."/>
            <person name="Copeland A."/>
            <person name="Barry K.W."/>
            <person name="Cichocki N."/>
            <person name="Veneault-Fourrey C."/>
            <person name="LaButti K."/>
            <person name="Lindquist E.A."/>
            <person name="Lipzen A."/>
            <person name="Lundell T."/>
            <person name="Morin E."/>
            <person name="Murat C."/>
            <person name="Riley R."/>
            <person name="Ohm R."/>
            <person name="Sun H."/>
            <person name="Tunlid A."/>
            <person name="Henrissat B."/>
            <person name="Grigoriev I.V."/>
            <person name="Hibbett D.S."/>
            <person name="Martin F."/>
        </authorList>
    </citation>
    <scope>NUCLEOTIDE SEQUENCE [LARGE SCALE GENOMIC DNA]</scope>
    <source>
        <strain evidence="2 3">SS14</strain>
    </source>
</reference>
<dbReference type="HOGENOM" id="CLU_1526117_0_0_1"/>
<feature type="region of interest" description="Disordered" evidence="1">
    <location>
        <begin position="137"/>
        <end position="158"/>
    </location>
</feature>
<evidence type="ECO:0000256" key="1">
    <source>
        <dbReference type="SAM" id="MobiDB-lite"/>
    </source>
</evidence>
<keyword evidence="3" id="KW-1185">Reference proteome</keyword>
<feature type="compositionally biased region" description="Low complexity" evidence="1">
    <location>
        <begin position="137"/>
        <end position="151"/>
    </location>
</feature>
<sequence length="176" mass="18945">MAQRTRSLSKLHIQLRTVPPTTSLLPEGLDLIRLWYAICSNETIFTLGIGTIANPPLTILGTPSSIALSHRPIADILLIQCMQAKSLCSYQSYENPHIALPLSILDTPYVHALKPPPIALKPPKTPLLSLALTGSTQWSSSPSCSSSDTKSQPTNSPSSFVFAEVPSTGLSSNSYF</sequence>
<gene>
    <name evidence="2" type="ORF">M422DRAFT_249249</name>
</gene>
<protein>
    <submittedName>
        <fullName evidence="2">Uncharacterized protein</fullName>
    </submittedName>
</protein>
<evidence type="ECO:0000313" key="3">
    <source>
        <dbReference type="Proteomes" id="UP000054279"/>
    </source>
</evidence>
<organism evidence="2 3">
    <name type="scientific">Sphaerobolus stellatus (strain SS14)</name>
    <dbReference type="NCBI Taxonomy" id="990650"/>
    <lineage>
        <taxon>Eukaryota</taxon>
        <taxon>Fungi</taxon>
        <taxon>Dikarya</taxon>
        <taxon>Basidiomycota</taxon>
        <taxon>Agaricomycotina</taxon>
        <taxon>Agaricomycetes</taxon>
        <taxon>Phallomycetidae</taxon>
        <taxon>Geastrales</taxon>
        <taxon>Sphaerobolaceae</taxon>
        <taxon>Sphaerobolus</taxon>
    </lineage>
</organism>
<dbReference type="EMBL" id="KN837104">
    <property type="protein sequence ID" value="KIJ46970.1"/>
    <property type="molecule type" value="Genomic_DNA"/>
</dbReference>
<dbReference type="AlphaFoldDB" id="A0A0C9UV91"/>
<proteinExistence type="predicted"/>
<accession>A0A0C9UV91</accession>
<name>A0A0C9UV91_SPHS4</name>
<evidence type="ECO:0000313" key="2">
    <source>
        <dbReference type="EMBL" id="KIJ46970.1"/>
    </source>
</evidence>
<dbReference type="Proteomes" id="UP000054279">
    <property type="component" value="Unassembled WGS sequence"/>
</dbReference>